<evidence type="ECO:0000313" key="1">
    <source>
        <dbReference type="EMBL" id="GGB21379.1"/>
    </source>
</evidence>
<evidence type="ECO:0008006" key="3">
    <source>
        <dbReference type="Google" id="ProtNLM"/>
    </source>
</evidence>
<gene>
    <name evidence="1" type="ORF">GCM10011380_08680</name>
</gene>
<evidence type="ECO:0000313" key="2">
    <source>
        <dbReference type="Proteomes" id="UP000623067"/>
    </source>
</evidence>
<dbReference type="SUPFAM" id="SSF46785">
    <property type="entry name" value="Winged helix' DNA-binding domain"/>
    <property type="match status" value="1"/>
</dbReference>
<dbReference type="Gene3D" id="1.10.10.10">
    <property type="entry name" value="Winged helix-like DNA-binding domain superfamily/Winged helix DNA-binding domain"/>
    <property type="match status" value="1"/>
</dbReference>
<dbReference type="AlphaFoldDB" id="A0A916WPW4"/>
<dbReference type="RefSeq" id="WP_188657440.1">
    <property type="nucleotide sequence ID" value="NZ_BMIH01000001.1"/>
</dbReference>
<dbReference type="InterPro" id="IPR036388">
    <property type="entry name" value="WH-like_DNA-bd_sf"/>
</dbReference>
<sequence>MNVMSGALHPTAGPRRIEALAYIIERLRRGSSPSYAEIGRNMKPAVGEGRARQLVDQLVKLGVIERDAGSHRGISVRDLTACRILIDEALGQSGWWHAAPLAPLEAPAPCSFLQLPVLPLMELPPDLD</sequence>
<dbReference type="EMBL" id="BMIH01000001">
    <property type="protein sequence ID" value="GGB21379.1"/>
    <property type="molecule type" value="Genomic_DNA"/>
</dbReference>
<proteinExistence type="predicted"/>
<protein>
    <recommendedName>
        <fullName evidence="3">LexA repressor DNA-binding domain-containing protein</fullName>
    </recommendedName>
</protein>
<dbReference type="InterPro" id="IPR036390">
    <property type="entry name" value="WH_DNA-bd_sf"/>
</dbReference>
<keyword evidence="2" id="KW-1185">Reference proteome</keyword>
<comment type="caution">
    <text evidence="1">The sequence shown here is derived from an EMBL/GenBank/DDBJ whole genome shotgun (WGS) entry which is preliminary data.</text>
</comment>
<name>A0A916WPW4_9SPHN</name>
<reference evidence="1" key="1">
    <citation type="journal article" date="2014" name="Int. J. Syst. Evol. Microbiol.">
        <title>Complete genome sequence of Corynebacterium casei LMG S-19264T (=DSM 44701T), isolated from a smear-ripened cheese.</title>
        <authorList>
            <consortium name="US DOE Joint Genome Institute (JGI-PGF)"/>
            <person name="Walter F."/>
            <person name="Albersmeier A."/>
            <person name="Kalinowski J."/>
            <person name="Ruckert C."/>
        </authorList>
    </citation>
    <scope>NUCLEOTIDE SEQUENCE</scope>
    <source>
        <strain evidence="1">CGMCC 1.15330</strain>
    </source>
</reference>
<organism evidence="1 2">
    <name type="scientific">Sphingomonas metalli</name>
    <dbReference type="NCBI Taxonomy" id="1779358"/>
    <lineage>
        <taxon>Bacteria</taxon>
        <taxon>Pseudomonadati</taxon>
        <taxon>Pseudomonadota</taxon>
        <taxon>Alphaproteobacteria</taxon>
        <taxon>Sphingomonadales</taxon>
        <taxon>Sphingomonadaceae</taxon>
        <taxon>Sphingomonas</taxon>
    </lineage>
</organism>
<accession>A0A916WPW4</accession>
<reference evidence="1" key="2">
    <citation type="submission" date="2020-09" db="EMBL/GenBank/DDBJ databases">
        <authorList>
            <person name="Sun Q."/>
            <person name="Zhou Y."/>
        </authorList>
    </citation>
    <scope>NUCLEOTIDE SEQUENCE</scope>
    <source>
        <strain evidence="1">CGMCC 1.15330</strain>
    </source>
</reference>
<dbReference type="Proteomes" id="UP000623067">
    <property type="component" value="Unassembled WGS sequence"/>
</dbReference>